<feature type="transmembrane region" description="Helical" evidence="1">
    <location>
        <begin position="54"/>
        <end position="76"/>
    </location>
</feature>
<feature type="transmembrane region" description="Helical" evidence="1">
    <location>
        <begin position="464"/>
        <end position="488"/>
    </location>
</feature>
<proteinExistence type="predicted"/>
<feature type="transmembrane region" description="Helical" evidence="1">
    <location>
        <begin position="134"/>
        <end position="153"/>
    </location>
</feature>
<feature type="transmembrane region" description="Helical" evidence="1">
    <location>
        <begin position="389"/>
        <end position="406"/>
    </location>
</feature>
<evidence type="ECO:0000256" key="1">
    <source>
        <dbReference type="SAM" id="Phobius"/>
    </source>
</evidence>
<evidence type="ECO:0000259" key="2">
    <source>
        <dbReference type="Pfam" id="PF01970"/>
    </source>
</evidence>
<dbReference type="AlphaFoldDB" id="A0A1H9S3D1"/>
<accession>A0A1H9S3D1</accession>
<dbReference type="PANTHER" id="PTHR35342:SF5">
    <property type="entry name" value="TRICARBOXYLIC TRANSPORT PROTEIN"/>
    <property type="match status" value="1"/>
</dbReference>
<dbReference type="InterPro" id="IPR002823">
    <property type="entry name" value="DUF112_TM"/>
</dbReference>
<feature type="transmembrane region" description="Helical" evidence="1">
    <location>
        <begin position="6"/>
        <end position="25"/>
    </location>
</feature>
<feature type="transmembrane region" description="Helical" evidence="1">
    <location>
        <begin position="412"/>
        <end position="428"/>
    </location>
</feature>
<organism evidence="3 4">
    <name type="scientific">Tranquillimonas rosea</name>
    <dbReference type="NCBI Taxonomy" id="641238"/>
    <lineage>
        <taxon>Bacteria</taxon>
        <taxon>Pseudomonadati</taxon>
        <taxon>Pseudomonadota</taxon>
        <taxon>Alphaproteobacteria</taxon>
        <taxon>Rhodobacterales</taxon>
        <taxon>Roseobacteraceae</taxon>
        <taxon>Tranquillimonas</taxon>
    </lineage>
</organism>
<dbReference type="Pfam" id="PF01970">
    <property type="entry name" value="TctA"/>
    <property type="match status" value="1"/>
</dbReference>
<dbReference type="EMBL" id="FOGU01000003">
    <property type="protein sequence ID" value="SER79532.1"/>
    <property type="molecule type" value="Genomic_DNA"/>
</dbReference>
<feature type="transmembrane region" description="Helical" evidence="1">
    <location>
        <begin position="101"/>
        <end position="128"/>
    </location>
</feature>
<dbReference type="Proteomes" id="UP000198885">
    <property type="component" value="Unassembled WGS sequence"/>
</dbReference>
<reference evidence="3 4" key="1">
    <citation type="submission" date="2016-10" db="EMBL/GenBank/DDBJ databases">
        <authorList>
            <person name="de Groot N.N."/>
        </authorList>
    </citation>
    <scope>NUCLEOTIDE SEQUENCE [LARGE SCALE GENOMIC DNA]</scope>
    <source>
        <strain evidence="3 4">DSM 23042</strain>
    </source>
</reference>
<sequence length="499" mass="52484">MELLDIISPLFLALIVGGTFVGIVFGAIPGMTATMAVAVCLPITYSLGLENGLALLLGLYVGGISGGMVPAILLGIPGTPSSITTTFDGLPMTKKGEGEKALRIGICSSLVGGLVSLLILWLCAPLLADFAIQFSYVEKFLIILFALTVMAALSNDMLIGIFSGFLGIFIALIGTYDISDGGNGEIRLIPPGLDYWLESGFALLPVLIGLFGLAAILEEAERGVPQSQSAADVKIGSQSTFSFSVFRGQTVNLLRSGGIGTFAGILPGVGGSAASILSYSNAKTFSKHPERYGTGEPEGIIASEAGNNGLTGGALVPLLSLGIPGDSTTALLIGAFTLQGIQVGPLFIGNNPVTWDAMIVAMLIANLAMFTMMYFAIRHIARIVTVPKHILFPIILMMCVIGAYTINYGIMFDVWTLLIFGVFGWLAVKLRLEIAPFIIGFILGPSAEVYFVKSLESFNDLTIFFTKSWIAIVLWVLIIGSVAGSVALSRSRQSTTADA</sequence>
<feature type="transmembrane region" description="Helical" evidence="1">
    <location>
        <begin position="354"/>
        <end position="377"/>
    </location>
</feature>
<dbReference type="PANTHER" id="PTHR35342">
    <property type="entry name" value="TRICARBOXYLIC TRANSPORT PROTEIN"/>
    <property type="match status" value="1"/>
</dbReference>
<evidence type="ECO:0000313" key="3">
    <source>
        <dbReference type="EMBL" id="SER79532.1"/>
    </source>
</evidence>
<dbReference type="RefSeq" id="WP_092689569.1">
    <property type="nucleotide sequence ID" value="NZ_CBDDGO010000004.1"/>
</dbReference>
<feature type="transmembrane region" description="Helical" evidence="1">
    <location>
        <begin position="196"/>
        <end position="217"/>
    </location>
</feature>
<dbReference type="OrthoDB" id="9791872at2"/>
<evidence type="ECO:0000313" key="4">
    <source>
        <dbReference type="Proteomes" id="UP000198885"/>
    </source>
</evidence>
<feature type="transmembrane region" description="Helical" evidence="1">
    <location>
        <begin position="435"/>
        <end position="452"/>
    </location>
</feature>
<keyword evidence="4" id="KW-1185">Reference proteome</keyword>
<gene>
    <name evidence="3" type="ORF">SAMN04490244_1034</name>
</gene>
<feature type="domain" description="DUF112" evidence="2">
    <location>
        <begin position="12"/>
        <end position="439"/>
    </location>
</feature>
<name>A0A1H9S3D1_9RHOB</name>
<dbReference type="STRING" id="641238.SAMN04490244_1034"/>
<protein>
    <submittedName>
        <fullName evidence="3">Putative tricarboxylic transport membrane protein</fullName>
    </submittedName>
</protein>
<keyword evidence="1" id="KW-0472">Membrane</keyword>
<keyword evidence="1" id="KW-1133">Transmembrane helix</keyword>
<keyword evidence="1" id="KW-0812">Transmembrane</keyword>
<feature type="transmembrane region" description="Helical" evidence="1">
    <location>
        <begin position="158"/>
        <end position="176"/>
    </location>
</feature>